<dbReference type="SUPFAM" id="SSF48452">
    <property type="entry name" value="TPR-like"/>
    <property type="match status" value="1"/>
</dbReference>
<keyword evidence="3" id="KW-1185">Reference proteome</keyword>
<gene>
    <name evidence="2" type="ORF">PSQ39_15110</name>
</gene>
<comment type="caution">
    <text evidence="2">The sequence shown here is derived from an EMBL/GenBank/DDBJ whole genome shotgun (WGS) entry which is preliminary data.</text>
</comment>
<dbReference type="EMBL" id="JAQSIO010000005">
    <property type="protein sequence ID" value="MDD0815964.1"/>
    <property type="molecule type" value="Genomic_DNA"/>
</dbReference>
<evidence type="ECO:0000313" key="2">
    <source>
        <dbReference type="EMBL" id="MDD0815964.1"/>
    </source>
</evidence>
<dbReference type="InterPro" id="IPR007655">
    <property type="entry name" value="Slam_C"/>
</dbReference>
<dbReference type="Pfam" id="PF04575">
    <property type="entry name" value="SlipAM"/>
    <property type="match status" value="1"/>
</dbReference>
<accession>A0ABT5MHB0</accession>
<proteinExistence type="predicted"/>
<reference evidence="2 3" key="1">
    <citation type="submission" date="2023-02" db="EMBL/GenBank/DDBJ databases">
        <title>Bacterial whole genome sequence for Curvibacter sp. HBC28.</title>
        <authorList>
            <person name="Le V."/>
            <person name="Ko S.-R."/>
            <person name="Ahn C.-Y."/>
            <person name="Oh H.-M."/>
        </authorList>
    </citation>
    <scope>NUCLEOTIDE SEQUENCE [LARGE SCALE GENOMIC DNA]</scope>
    <source>
        <strain evidence="2 3">HBC28</strain>
    </source>
</reference>
<protein>
    <submittedName>
        <fullName evidence="2">Porin family protein</fullName>
    </submittedName>
</protein>
<evidence type="ECO:0000313" key="3">
    <source>
        <dbReference type="Proteomes" id="UP001528672"/>
    </source>
</evidence>
<organism evidence="2 3">
    <name type="scientific">Curvibacter microcysteis</name>
    <dbReference type="NCBI Taxonomy" id="3026419"/>
    <lineage>
        <taxon>Bacteria</taxon>
        <taxon>Pseudomonadati</taxon>
        <taxon>Pseudomonadota</taxon>
        <taxon>Betaproteobacteria</taxon>
        <taxon>Burkholderiales</taxon>
        <taxon>Comamonadaceae</taxon>
        <taxon>Curvibacter</taxon>
    </lineage>
</organism>
<dbReference type="Proteomes" id="UP001528672">
    <property type="component" value="Unassembled WGS sequence"/>
</dbReference>
<dbReference type="RefSeq" id="WP_273927655.1">
    <property type="nucleotide sequence ID" value="NZ_JAQSIO010000005.1"/>
</dbReference>
<name>A0ABT5MHB0_9BURK</name>
<sequence length="439" mass="48145">MSSLRCRATAATGVRPRTGACGLPVWVIHLILGLAPLGVAQASDSPLAQACAPWKPQETPAPTTPSAARLAECALQERRYEEAAQRYQALLAENDHPIFHAELGRAYLGLQDFERARIEFLQALATNLPPQARALLQMFLQMSEQQRTQAKSWMATLSWGLMHDSNSNQGPRSDQVELFGLPFTLNADGLPRASPAGLANLSVVHNATLQTDWLWQSNLNGALTRYSRNHAMDLGNVALDTGPRWALPGQGNSIYVPVGYSRTELDGQHYVDASTITPQWVRQLGLSDQALVSVMLARSRYPQNDARSAVGRSASLGWRHLIAGRWTLEGSVRQGQEDARDSAYSHQLRGVTLGLSGSPAEGWRVGGQLGWAQYRYRDAEVWASAARRDVRVNAGWQLARAFPGGYYLSLSGTLARTQSNLALYSSLRRQTQATVSKTF</sequence>
<dbReference type="Gene3D" id="1.25.40.10">
    <property type="entry name" value="Tetratricopeptide repeat domain"/>
    <property type="match status" value="1"/>
</dbReference>
<feature type="domain" description="Surface lipoprotein assembly modifier C-terminal" evidence="1">
    <location>
        <begin position="153"/>
        <end position="439"/>
    </location>
</feature>
<evidence type="ECO:0000259" key="1">
    <source>
        <dbReference type="Pfam" id="PF04575"/>
    </source>
</evidence>
<dbReference type="InterPro" id="IPR011990">
    <property type="entry name" value="TPR-like_helical_dom_sf"/>
</dbReference>